<dbReference type="NCBIfam" id="TIGR00081">
    <property type="entry name" value="purC"/>
    <property type="match status" value="1"/>
</dbReference>
<evidence type="ECO:0000256" key="10">
    <source>
        <dbReference type="ARBA" id="ARBA00048475"/>
    </source>
</evidence>
<dbReference type="FunFam" id="3.30.200.20:FF:000189">
    <property type="entry name" value="Phosphoribosylaminoimidazole-succinocarboxamide synthase"/>
    <property type="match status" value="1"/>
</dbReference>
<dbReference type="AlphaFoldDB" id="A0A133NJE3"/>
<evidence type="ECO:0000259" key="12">
    <source>
        <dbReference type="Pfam" id="PF01259"/>
    </source>
</evidence>
<organism evidence="13 14">
    <name type="scientific">Fusobacterium nucleatum</name>
    <dbReference type="NCBI Taxonomy" id="851"/>
    <lineage>
        <taxon>Bacteria</taxon>
        <taxon>Fusobacteriati</taxon>
        <taxon>Fusobacteriota</taxon>
        <taxon>Fusobacteriia</taxon>
        <taxon>Fusobacteriales</taxon>
        <taxon>Fusobacteriaceae</taxon>
        <taxon>Fusobacterium</taxon>
    </lineage>
</organism>
<evidence type="ECO:0000313" key="13">
    <source>
        <dbReference type="EMBL" id="KXA16412.1"/>
    </source>
</evidence>
<evidence type="ECO:0000256" key="11">
    <source>
        <dbReference type="HAMAP-Rule" id="MF_00137"/>
    </source>
</evidence>
<dbReference type="HAMAP" id="MF_00137">
    <property type="entry name" value="SAICAR_synth"/>
    <property type="match status" value="1"/>
</dbReference>
<evidence type="ECO:0000256" key="6">
    <source>
        <dbReference type="ARBA" id="ARBA00022741"/>
    </source>
</evidence>
<dbReference type="InterPro" id="IPR050089">
    <property type="entry name" value="SAICAR_synthetase"/>
</dbReference>
<keyword evidence="14" id="KW-1185">Reference proteome</keyword>
<dbReference type="PANTHER" id="PTHR43599">
    <property type="entry name" value="MULTIFUNCTIONAL PROTEIN ADE2"/>
    <property type="match status" value="1"/>
</dbReference>
<comment type="caution">
    <text evidence="13">The sequence shown here is derived from an EMBL/GenBank/DDBJ whole genome shotgun (WGS) entry which is preliminary data.</text>
</comment>
<accession>A0A133NJE3</accession>
<comment type="pathway">
    <text evidence="1 11">Purine metabolism; IMP biosynthesis via de novo pathway; 5-amino-1-(5-phospho-D-ribosyl)imidazole-4-carboxamide from 5-amino-1-(5-phospho-D-ribosyl)imidazole-4-carboxylate: step 1/2.</text>
</comment>
<comment type="catalytic activity">
    <reaction evidence="10 11">
        <text>5-amino-1-(5-phospho-D-ribosyl)imidazole-4-carboxylate + L-aspartate + ATP = (2S)-2-[5-amino-1-(5-phospho-beta-D-ribosyl)imidazole-4-carboxamido]succinate + ADP + phosphate + 2 H(+)</text>
        <dbReference type="Rhea" id="RHEA:22628"/>
        <dbReference type="ChEBI" id="CHEBI:15378"/>
        <dbReference type="ChEBI" id="CHEBI:29991"/>
        <dbReference type="ChEBI" id="CHEBI:30616"/>
        <dbReference type="ChEBI" id="CHEBI:43474"/>
        <dbReference type="ChEBI" id="CHEBI:58443"/>
        <dbReference type="ChEBI" id="CHEBI:77657"/>
        <dbReference type="ChEBI" id="CHEBI:456216"/>
        <dbReference type="EC" id="6.3.2.6"/>
    </reaction>
</comment>
<dbReference type="GO" id="GO:0005524">
    <property type="term" value="F:ATP binding"/>
    <property type="evidence" value="ECO:0007669"/>
    <property type="project" value="UniProtKB-KW"/>
</dbReference>
<sequence length="239" mass="27454">MKMEKGKFIYEGKAKQLYETDDKDLVIVHYKDDATAGNGAKKGTIHNKGIMNNEITTLIFNMLEEHGIKTHFVKKLNDRDQLCQRVKIFPLEVIVRNIIAGSMAKRLGIKEGTKINNTIFEICYKNDEYGDPLINDHHAVALGIATYDELKKIYEITAKINNLLKEKFDKIGITLVDFKIEFGKNSKGEILLADEITPDTCRLWDKKTGEKLDKDRFRRDLGNIEEAYIEVVKRLTESK</sequence>
<dbReference type="UniPathway" id="UPA00074">
    <property type="reaction ID" value="UER00131"/>
</dbReference>
<dbReference type="GO" id="GO:0004639">
    <property type="term" value="F:phosphoribosylaminoimidazolesuccinocarboxamide synthase activity"/>
    <property type="evidence" value="ECO:0007669"/>
    <property type="project" value="UniProtKB-UniRule"/>
</dbReference>
<dbReference type="PANTHER" id="PTHR43599:SF3">
    <property type="entry name" value="SI:DKEY-6E2.2"/>
    <property type="match status" value="1"/>
</dbReference>
<dbReference type="Gene3D" id="3.30.200.20">
    <property type="entry name" value="Phosphorylase Kinase, domain 1"/>
    <property type="match status" value="1"/>
</dbReference>
<dbReference type="InterPro" id="IPR028923">
    <property type="entry name" value="SAICAR_synt/ADE2_N"/>
</dbReference>
<dbReference type="CDD" id="cd01415">
    <property type="entry name" value="SAICAR_synt_PurC"/>
    <property type="match status" value="1"/>
</dbReference>
<protein>
    <recommendedName>
        <fullName evidence="4 11">Phosphoribosylaminoimidazole-succinocarboxamide synthase</fullName>
        <ecNumber evidence="3 11">6.3.2.6</ecNumber>
    </recommendedName>
    <alternativeName>
        <fullName evidence="9 11">SAICAR synthetase</fullName>
    </alternativeName>
</protein>
<evidence type="ECO:0000256" key="9">
    <source>
        <dbReference type="ARBA" id="ARBA00030409"/>
    </source>
</evidence>
<dbReference type="PROSITE" id="PS01058">
    <property type="entry name" value="SAICAR_SYNTHETASE_2"/>
    <property type="match status" value="1"/>
</dbReference>
<keyword evidence="7 11" id="KW-0658">Purine biosynthesis</keyword>
<comment type="similarity">
    <text evidence="2 11">Belongs to the SAICAR synthetase family.</text>
</comment>
<evidence type="ECO:0000256" key="1">
    <source>
        <dbReference type="ARBA" id="ARBA00004672"/>
    </source>
</evidence>
<name>A0A133NJE3_FUSNU</name>
<keyword evidence="6 11" id="KW-0547">Nucleotide-binding</keyword>
<dbReference type="STRING" id="1408287.GCA_000493815_00108"/>
<dbReference type="GO" id="GO:0009236">
    <property type="term" value="P:cobalamin biosynthetic process"/>
    <property type="evidence" value="ECO:0007669"/>
    <property type="project" value="InterPro"/>
</dbReference>
<evidence type="ECO:0000256" key="3">
    <source>
        <dbReference type="ARBA" id="ARBA00012217"/>
    </source>
</evidence>
<dbReference type="InterPro" id="IPR001636">
    <property type="entry name" value="SAICAR_synth"/>
</dbReference>
<reference evidence="14" key="1">
    <citation type="submission" date="2016-01" db="EMBL/GenBank/DDBJ databases">
        <authorList>
            <person name="Mitreva M."/>
            <person name="Pepin K.H."/>
            <person name="Mihindukulasuriya K.A."/>
            <person name="Fulton R."/>
            <person name="Fronick C."/>
            <person name="O'Laughlin M."/>
            <person name="Miner T."/>
            <person name="Herter B."/>
            <person name="Rosa B.A."/>
            <person name="Cordes M."/>
            <person name="Tomlinson C."/>
            <person name="Wollam A."/>
            <person name="Palsikar V.B."/>
            <person name="Mardis E.R."/>
            <person name="Wilson R.K."/>
        </authorList>
    </citation>
    <scope>NUCLEOTIDE SEQUENCE [LARGE SCALE GENOMIC DNA]</scope>
    <source>
        <strain evidence="14">MJR7757B</strain>
    </source>
</reference>
<dbReference type="SUPFAM" id="SSF56104">
    <property type="entry name" value="SAICAR synthase-like"/>
    <property type="match status" value="1"/>
</dbReference>
<dbReference type="InterPro" id="IPR018236">
    <property type="entry name" value="SAICAR_synthetase_CS"/>
</dbReference>
<evidence type="ECO:0000313" key="14">
    <source>
        <dbReference type="Proteomes" id="UP000070401"/>
    </source>
</evidence>
<keyword evidence="5 11" id="KW-0436">Ligase</keyword>
<evidence type="ECO:0000256" key="4">
    <source>
        <dbReference type="ARBA" id="ARBA00016460"/>
    </source>
</evidence>
<dbReference type="PATRIC" id="fig|851.8.peg.2053"/>
<dbReference type="PROSITE" id="PS01057">
    <property type="entry name" value="SAICAR_SYNTHETASE_1"/>
    <property type="match status" value="1"/>
</dbReference>
<dbReference type="InterPro" id="IPR033934">
    <property type="entry name" value="SAICAR_synt_PurC"/>
</dbReference>
<dbReference type="Proteomes" id="UP000070401">
    <property type="component" value="Unassembled WGS sequence"/>
</dbReference>
<keyword evidence="8 11" id="KW-0067">ATP-binding</keyword>
<dbReference type="eggNOG" id="COG0152">
    <property type="taxonomic scope" value="Bacteria"/>
</dbReference>
<gene>
    <name evidence="11" type="primary">purC</name>
    <name evidence="13" type="ORF">HMPREF3221_02035</name>
</gene>
<dbReference type="EC" id="6.3.2.6" evidence="3 11"/>
<proteinExistence type="inferred from homology"/>
<evidence type="ECO:0000256" key="8">
    <source>
        <dbReference type="ARBA" id="ARBA00022840"/>
    </source>
</evidence>
<evidence type="ECO:0000256" key="2">
    <source>
        <dbReference type="ARBA" id="ARBA00010190"/>
    </source>
</evidence>
<dbReference type="Pfam" id="PF01259">
    <property type="entry name" value="SAICAR_synt"/>
    <property type="match status" value="1"/>
</dbReference>
<dbReference type="GO" id="GO:0006189">
    <property type="term" value="P:'de novo' IMP biosynthetic process"/>
    <property type="evidence" value="ECO:0007669"/>
    <property type="project" value="UniProtKB-UniRule"/>
</dbReference>
<dbReference type="EMBL" id="LRPY01000216">
    <property type="protein sequence ID" value="KXA16412.1"/>
    <property type="molecule type" value="Genomic_DNA"/>
</dbReference>
<evidence type="ECO:0000256" key="5">
    <source>
        <dbReference type="ARBA" id="ARBA00022598"/>
    </source>
</evidence>
<dbReference type="FunFam" id="3.30.470.20:FF:000006">
    <property type="entry name" value="Phosphoribosylaminoimidazole-succinocarboxamide synthase"/>
    <property type="match status" value="1"/>
</dbReference>
<evidence type="ECO:0000256" key="7">
    <source>
        <dbReference type="ARBA" id="ARBA00022755"/>
    </source>
</evidence>
<feature type="domain" description="SAICAR synthetase/ADE2 N-terminal" evidence="12">
    <location>
        <begin position="9"/>
        <end position="234"/>
    </location>
</feature>
<dbReference type="Gene3D" id="3.30.470.20">
    <property type="entry name" value="ATP-grasp fold, B domain"/>
    <property type="match status" value="1"/>
</dbReference>